<evidence type="ECO:0000313" key="2">
    <source>
        <dbReference type="Proteomes" id="UP001056778"/>
    </source>
</evidence>
<gene>
    <name evidence="1" type="ORF">MML48_3g00005857</name>
</gene>
<evidence type="ECO:0000313" key="1">
    <source>
        <dbReference type="EMBL" id="KAI4466373.1"/>
    </source>
</evidence>
<name>A0ACB9THK5_HOLOL</name>
<dbReference type="EMBL" id="CM043017">
    <property type="protein sequence ID" value="KAI4466373.1"/>
    <property type="molecule type" value="Genomic_DNA"/>
</dbReference>
<sequence length="253" mass="29349">MNDKRARAANFSSEEKIQCLSLIKKYKNIIESKQTGSISWKKKEEVWQAIEKEFNSHSLVFRSADVLKRFYNNNKKEMRKLAANTKANMQATGGGPSSSSQSSNPVYDLTLDIINKKTVFGLINKYDDDAEVILQENLLYTIYILNIFQKDSNRIYEDTQEGFIQNFEITNEEETNNVETIIIEMDSETNSHKADKDTNEYTAQNDWGACTSQMLKTPVNPKLKEKKDKKKRGYAEGDHKFQRQKMLQKNMKR</sequence>
<proteinExistence type="predicted"/>
<organism evidence="1 2">
    <name type="scientific">Holotrichia oblita</name>
    <name type="common">Chafer beetle</name>
    <dbReference type="NCBI Taxonomy" id="644536"/>
    <lineage>
        <taxon>Eukaryota</taxon>
        <taxon>Metazoa</taxon>
        <taxon>Ecdysozoa</taxon>
        <taxon>Arthropoda</taxon>
        <taxon>Hexapoda</taxon>
        <taxon>Insecta</taxon>
        <taxon>Pterygota</taxon>
        <taxon>Neoptera</taxon>
        <taxon>Endopterygota</taxon>
        <taxon>Coleoptera</taxon>
        <taxon>Polyphaga</taxon>
        <taxon>Scarabaeiformia</taxon>
        <taxon>Scarabaeidae</taxon>
        <taxon>Melolonthinae</taxon>
        <taxon>Holotrichia</taxon>
    </lineage>
</organism>
<dbReference type="Proteomes" id="UP001056778">
    <property type="component" value="Chromosome 3"/>
</dbReference>
<protein>
    <submittedName>
        <fullName evidence="1">Apontic</fullName>
    </submittedName>
</protein>
<accession>A0ACB9THK5</accession>
<comment type="caution">
    <text evidence="1">The sequence shown here is derived from an EMBL/GenBank/DDBJ whole genome shotgun (WGS) entry which is preliminary data.</text>
</comment>
<keyword evidence="2" id="KW-1185">Reference proteome</keyword>
<reference evidence="1" key="1">
    <citation type="submission" date="2022-04" db="EMBL/GenBank/DDBJ databases">
        <title>Chromosome-scale genome assembly of Holotrichia oblita Faldermann.</title>
        <authorList>
            <person name="Rongchong L."/>
        </authorList>
    </citation>
    <scope>NUCLEOTIDE SEQUENCE</scope>
    <source>
        <strain evidence="1">81SQS9</strain>
    </source>
</reference>